<keyword evidence="1" id="KW-0732">Signal</keyword>
<organism evidence="3 4">
    <name type="scientific">Pseudomonas saxonica</name>
    <dbReference type="NCBI Taxonomy" id="2600598"/>
    <lineage>
        <taxon>Bacteria</taxon>
        <taxon>Pseudomonadati</taxon>
        <taxon>Pseudomonadota</taxon>
        <taxon>Gammaproteobacteria</taxon>
        <taxon>Pseudomonadales</taxon>
        <taxon>Pseudomonadaceae</taxon>
        <taxon>Pseudomonas</taxon>
    </lineage>
</organism>
<dbReference type="EMBL" id="VFIP01000042">
    <property type="protein sequence ID" value="TWR86274.1"/>
    <property type="molecule type" value="Genomic_DNA"/>
</dbReference>
<proteinExistence type="predicted"/>
<dbReference type="Proteomes" id="UP000318428">
    <property type="component" value="Unassembled WGS sequence"/>
</dbReference>
<sequence length="108" mass="11697">MRTAVVTTPLLLLSLLAGCASAPNQPTLTLNTDKTPQAYAACLTPKLQERAFTPDLTEGNRHSRIVVRSPVAADNIVELYKVSSGTKIVIYQRSLLARGFVQIAKECV</sequence>
<evidence type="ECO:0000313" key="2">
    <source>
        <dbReference type="EMBL" id="TWR83485.1"/>
    </source>
</evidence>
<dbReference type="PROSITE" id="PS51257">
    <property type="entry name" value="PROKAR_LIPOPROTEIN"/>
    <property type="match status" value="1"/>
</dbReference>
<dbReference type="RefSeq" id="WP_146388016.1">
    <property type="nucleotide sequence ID" value="NZ_CP142033.1"/>
</dbReference>
<feature type="signal peptide" evidence="1">
    <location>
        <begin position="1"/>
        <end position="22"/>
    </location>
</feature>
<dbReference type="Proteomes" id="UP000317901">
    <property type="component" value="Unassembled WGS sequence"/>
</dbReference>
<accession>A0A5C5PU21</accession>
<evidence type="ECO:0000313" key="4">
    <source>
        <dbReference type="Proteomes" id="UP000317901"/>
    </source>
</evidence>
<dbReference type="OrthoDB" id="6981178at2"/>
<name>A0A5C5PU21_9PSED</name>
<dbReference type="AlphaFoldDB" id="A0A5C5PU21"/>
<keyword evidence="5" id="KW-1185">Reference proteome</keyword>
<evidence type="ECO:0000313" key="3">
    <source>
        <dbReference type="EMBL" id="TWR86274.1"/>
    </source>
</evidence>
<evidence type="ECO:0008006" key="6">
    <source>
        <dbReference type="Google" id="ProtNLM"/>
    </source>
</evidence>
<reference evidence="4 5" key="1">
    <citation type="submission" date="2019-06" db="EMBL/GenBank/DDBJ databases">
        <title>Pseudomonas bimorpha sp. nov. isolated from bovine raw milk and skim milk concentrate.</title>
        <authorList>
            <person name="Hofmann K."/>
            <person name="Huptas C."/>
            <person name="Doll E."/>
            <person name="Scherer S."/>
            <person name="Wenning M."/>
        </authorList>
    </citation>
    <scope>NUCLEOTIDE SEQUENCE [LARGE SCALE GENOMIC DNA]</scope>
    <source>
        <strain evidence="2 5">DSM 108989</strain>
        <strain evidence="3 4">DSM 108990</strain>
    </source>
</reference>
<dbReference type="EMBL" id="VFIO01000023">
    <property type="protein sequence ID" value="TWR83485.1"/>
    <property type="molecule type" value="Genomic_DNA"/>
</dbReference>
<feature type="chain" id="PRO_5022763453" description="Lipoprotein" evidence="1">
    <location>
        <begin position="23"/>
        <end position="108"/>
    </location>
</feature>
<gene>
    <name evidence="3" type="ORF">FJD37_18285</name>
    <name evidence="2" type="ORF">FJD38_24250</name>
</gene>
<protein>
    <recommendedName>
        <fullName evidence="6">Lipoprotein</fullName>
    </recommendedName>
</protein>
<comment type="caution">
    <text evidence="3">The sequence shown here is derived from an EMBL/GenBank/DDBJ whole genome shotgun (WGS) entry which is preliminary data.</text>
</comment>
<evidence type="ECO:0000256" key="1">
    <source>
        <dbReference type="SAM" id="SignalP"/>
    </source>
</evidence>
<evidence type="ECO:0000313" key="5">
    <source>
        <dbReference type="Proteomes" id="UP000318428"/>
    </source>
</evidence>